<reference evidence="12" key="1">
    <citation type="journal article" date="2021" name="Front. Microbiol.">
        <title>Comprehensive Comparative Genomics and Phenotyping of Methylobacterium Species.</title>
        <authorList>
            <person name="Alessa O."/>
            <person name="Ogura Y."/>
            <person name="Fujitani Y."/>
            <person name="Takami H."/>
            <person name="Hayashi T."/>
            <person name="Sahin N."/>
            <person name="Tani A."/>
        </authorList>
    </citation>
    <scope>NUCLEOTIDE SEQUENCE</scope>
    <source>
        <strain evidence="12">NBRC 15689</strain>
    </source>
</reference>
<keyword evidence="3" id="KW-0808">Transferase</keyword>
<organism evidence="12 13">
    <name type="scientific">Methylobacterium organophilum</name>
    <dbReference type="NCBI Taxonomy" id="410"/>
    <lineage>
        <taxon>Bacteria</taxon>
        <taxon>Pseudomonadati</taxon>
        <taxon>Pseudomonadota</taxon>
        <taxon>Alphaproteobacteria</taxon>
        <taxon>Hyphomicrobiales</taxon>
        <taxon>Methylobacteriaceae</taxon>
        <taxon>Methylobacterium</taxon>
    </lineage>
</organism>
<dbReference type="PANTHER" id="PTHR13370">
    <property type="entry name" value="RNA METHYLASE-RELATED"/>
    <property type="match status" value="1"/>
</dbReference>
<reference evidence="12" key="2">
    <citation type="submission" date="2021-08" db="EMBL/GenBank/DDBJ databases">
        <authorList>
            <person name="Tani A."/>
            <person name="Ola A."/>
            <person name="Ogura Y."/>
            <person name="Katsura K."/>
            <person name="Hayashi T."/>
        </authorList>
    </citation>
    <scope>NUCLEOTIDE SEQUENCE</scope>
    <source>
        <strain evidence="12">NBRC 15689</strain>
    </source>
</reference>
<dbReference type="GO" id="GO:0008168">
    <property type="term" value="F:methyltransferase activity"/>
    <property type="evidence" value="ECO:0007669"/>
    <property type="project" value="UniProtKB-KW"/>
</dbReference>
<feature type="region of interest" description="Disordered" evidence="10">
    <location>
        <begin position="161"/>
        <end position="185"/>
    </location>
</feature>
<keyword evidence="2 12" id="KW-0489">Methyltransferase</keyword>
<dbReference type="PROSITE" id="PS00093">
    <property type="entry name" value="N4_MTASE"/>
    <property type="match status" value="1"/>
</dbReference>
<name>A0ABQ4TB90_METOR</name>
<evidence type="ECO:0000256" key="8">
    <source>
        <dbReference type="ARBA" id="ARBA00049120"/>
    </source>
</evidence>
<evidence type="ECO:0000256" key="3">
    <source>
        <dbReference type="ARBA" id="ARBA00022679"/>
    </source>
</evidence>
<dbReference type="InterPro" id="IPR001091">
    <property type="entry name" value="RM_Methyltransferase"/>
</dbReference>
<dbReference type="InterPro" id="IPR029063">
    <property type="entry name" value="SAM-dependent_MTases_sf"/>
</dbReference>
<evidence type="ECO:0000313" key="13">
    <source>
        <dbReference type="Proteomes" id="UP001055156"/>
    </source>
</evidence>
<dbReference type="InterPro" id="IPR002941">
    <property type="entry name" value="DNA_methylase_N4/N6"/>
</dbReference>
<comment type="catalytic activity">
    <reaction evidence="7">
        <text>a 2'-deoxyadenosine in DNA + S-adenosyl-L-methionine = an N(6)-methyl-2'-deoxyadenosine in DNA + S-adenosyl-L-homocysteine + H(+)</text>
        <dbReference type="Rhea" id="RHEA:15197"/>
        <dbReference type="Rhea" id="RHEA-COMP:12418"/>
        <dbReference type="Rhea" id="RHEA-COMP:12419"/>
        <dbReference type="ChEBI" id="CHEBI:15378"/>
        <dbReference type="ChEBI" id="CHEBI:57856"/>
        <dbReference type="ChEBI" id="CHEBI:59789"/>
        <dbReference type="ChEBI" id="CHEBI:90615"/>
        <dbReference type="ChEBI" id="CHEBI:90616"/>
        <dbReference type="EC" id="2.1.1.72"/>
    </reaction>
</comment>
<evidence type="ECO:0000256" key="4">
    <source>
        <dbReference type="ARBA" id="ARBA00022691"/>
    </source>
</evidence>
<dbReference type="EMBL" id="BPQV01000008">
    <property type="protein sequence ID" value="GJE28130.1"/>
    <property type="molecule type" value="Genomic_DNA"/>
</dbReference>
<dbReference type="PANTHER" id="PTHR13370:SF3">
    <property type="entry name" value="TRNA (GUANINE(10)-N2)-METHYLTRANSFERASE HOMOLOG"/>
    <property type="match status" value="1"/>
</dbReference>
<comment type="similarity">
    <text evidence="1">Belongs to the N(4)/N(6)-methyltransferase family. N(4) subfamily.</text>
</comment>
<evidence type="ECO:0000256" key="6">
    <source>
        <dbReference type="ARBA" id="ARBA00023125"/>
    </source>
</evidence>
<gene>
    <name evidence="12" type="primary">mboIIM</name>
    <name evidence="12" type="ORF">LKMONMHP_2996</name>
</gene>
<proteinExistence type="inferred from homology"/>
<feature type="domain" description="DNA methylase N-4/N-6" evidence="11">
    <location>
        <begin position="34"/>
        <end position="276"/>
    </location>
</feature>
<evidence type="ECO:0000313" key="12">
    <source>
        <dbReference type="EMBL" id="GJE28130.1"/>
    </source>
</evidence>
<comment type="caution">
    <text evidence="12">The sequence shown here is derived from an EMBL/GenBank/DDBJ whole genome shotgun (WGS) entry which is preliminary data.</text>
</comment>
<keyword evidence="6" id="KW-0238">DNA-binding</keyword>
<keyword evidence="13" id="KW-1185">Reference proteome</keyword>
<dbReference type="GO" id="GO:0032259">
    <property type="term" value="P:methylation"/>
    <property type="evidence" value="ECO:0007669"/>
    <property type="project" value="UniProtKB-KW"/>
</dbReference>
<dbReference type="EC" id="2.1.1.-" evidence="9"/>
<accession>A0ABQ4TB90</accession>
<protein>
    <recommendedName>
        <fullName evidence="9">Methyltransferase</fullName>
        <ecNumber evidence="9">2.1.1.-</ecNumber>
    </recommendedName>
</protein>
<sequence length="317" mass="36331">MGAPFKLASSEERFRLIHADVLRGLKQVEGIPFNLIITSPPYNIGKSYERDSRRSVEEYIDWQSKIAETLVSMLAEDGSLCWQVGNWTNKNQEVIPLDCMFYDIFRKFGLKLRNRIIWRFNFGRNAVHRFSGRYETLLWFTKSDKYVFNLDDVRVPQIYPGKRNSSRKGEGKAGLPSGNPLGKNPSDFWEFSPKKDFLENPIWEIPNVKANHVEKTLHPCQFPVELAERCVLAFTKQDDLILDPFVGTGASIIAATKCGRRGVGIDHDAEFIQLSNQRLTALERGELRLRPLGKPIYEPGRSGRVSRVPEEWTAIKV</sequence>
<keyword evidence="5" id="KW-0680">Restriction system</keyword>
<evidence type="ECO:0000256" key="9">
    <source>
        <dbReference type="RuleBase" id="RU362026"/>
    </source>
</evidence>
<evidence type="ECO:0000259" key="11">
    <source>
        <dbReference type="Pfam" id="PF01555"/>
    </source>
</evidence>
<dbReference type="PRINTS" id="PR00508">
    <property type="entry name" value="S21N4MTFRASE"/>
</dbReference>
<evidence type="ECO:0000256" key="7">
    <source>
        <dbReference type="ARBA" id="ARBA00047942"/>
    </source>
</evidence>
<comment type="catalytic activity">
    <reaction evidence="8">
        <text>a 2'-deoxycytidine in DNA + S-adenosyl-L-methionine = an N(4)-methyl-2'-deoxycytidine in DNA + S-adenosyl-L-homocysteine + H(+)</text>
        <dbReference type="Rhea" id="RHEA:16857"/>
        <dbReference type="Rhea" id="RHEA-COMP:11369"/>
        <dbReference type="Rhea" id="RHEA-COMP:13674"/>
        <dbReference type="ChEBI" id="CHEBI:15378"/>
        <dbReference type="ChEBI" id="CHEBI:57856"/>
        <dbReference type="ChEBI" id="CHEBI:59789"/>
        <dbReference type="ChEBI" id="CHEBI:85452"/>
        <dbReference type="ChEBI" id="CHEBI:137933"/>
        <dbReference type="EC" id="2.1.1.113"/>
    </reaction>
</comment>
<dbReference type="Gene3D" id="3.40.50.150">
    <property type="entry name" value="Vaccinia Virus protein VP39"/>
    <property type="match status" value="1"/>
</dbReference>
<evidence type="ECO:0000256" key="10">
    <source>
        <dbReference type="SAM" id="MobiDB-lite"/>
    </source>
</evidence>
<dbReference type="InterPro" id="IPR017985">
    <property type="entry name" value="MeTrfase_CN4_CS"/>
</dbReference>
<dbReference type="Proteomes" id="UP001055156">
    <property type="component" value="Unassembled WGS sequence"/>
</dbReference>
<dbReference type="Pfam" id="PF01555">
    <property type="entry name" value="N6_N4_Mtase"/>
    <property type="match status" value="1"/>
</dbReference>
<evidence type="ECO:0000256" key="1">
    <source>
        <dbReference type="ARBA" id="ARBA00010203"/>
    </source>
</evidence>
<dbReference type="SUPFAM" id="SSF53335">
    <property type="entry name" value="S-adenosyl-L-methionine-dependent methyltransferases"/>
    <property type="match status" value="1"/>
</dbReference>
<keyword evidence="4" id="KW-0949">S-adenosyl-L-methionine</keyword>
<dbReference type="RefSeq" id="WP_238311918.1">
    <property type="nucleotide sequence ID" value="NZ_BPQV01000008.1"/>
</dbReference>
<evidence type="ECO:0000256" key="5">
    <source>
        <dbReference type="ARBA" id="ARBA00022747"/>
    </source>
</evidence>
<evidence type="ECO:0000256" key="2">
    <source>
        <dbReference type="ARBA" id="ARBA00022603"/>
    </source>
</evidence>